<dbReference type="PROSITE" id="PS51186">
    <property type="entry name" value="GNAT"/>
    <property type="match status" value="1"/>
</dbReference>
<gene>
    <name evidence="2" type="ORF">ACFFSY_07225</name>
</gene>
<dbReference type="PANTHER" id="PTHR31143:SF2">
    <property type="entry name" value="FR47-LIKE DOMAIN-CONTAINING PROTEIN-RELATED"/>
    <property type="match status" value="1"/>
</dbReference>
<feature type="domain" description="N-acetyltransferase" evidence="1">
    <location>
        <begin position="134"/>
        <end position="269"/>
    </location>
</feature>
<proteinExistence type="predicted"/>
<keyword evidence="3" id="KW-1185">Reference proteome</keyword>
<dbReference type="PANTHER" id="PTHR31143">
    <property type="match status" value="1"/>
</dbReference>
<accession>A0ABV5KKM5</accession>
<evidence type="ECO:0000313" key="3">
    <source>
        <dbReference type="Proteomes" id="UP001589747"/>
    </source>
</evidence>
<dbReference type="InterPro" id="IPR016181">
    <property type="entry name" value="Acyl_CoA_acyltransferase"/>
</dbReference>
<sequence>MLETFAPSDDVLTGRFLKDEVTYNLLHLIAGSETSVRWAAPERTLIYAQTPGFNGWLWAAEESGERASLLSALADVLTEGEPPPGITGEPRLAEQFAKLYAARTGSGYRHYMSMEAYSCPKAKPPSGVRGHARSAVWDDADTVAEWLVGFDADAFGRQSDAQSKRPAAESLIRRGDLYLWMADDEPVALANIAHRSPRHARLNAVYTPPEHRGRGYASAVVGELCSMLQMEGLTPMLYADAANPTSNKVYRNVGFVACGQVAEYKFTTE</sequence>
<organism evidence="2 3">
    <name type="scientific">Paenibacillus aurantiacus</name>
    <dbReference type="NCBI Taxonomy" id="1936118"/>
    <lineage>
        <taxon>Bacteria</taxon>
        <taxon>Bacillati</taxon>
        <taxon>Bacillota</taxon>
        <taxon>Bacilli</taxon>
        <taxon>Bacillales</taxon>
        <taxon>Paenibacillaceae</taxon>
        <taxon>Paenibacillus</taxon>
    </lineage>
</organism>
<reference evidence="2 3" key="1">
    <citation type="submission" date="2024-09" db="EMBL/GenBank/DDBJ databases">
        <authorList>
            <person name="Sun Q."/>
            <person name="Mori K."/>
        </authorList>
    </citation>
    <scope>NUCLEOTIDE SEQUENCE [LARGE SCALE GENOMIC DNA]</scope>
    <source>
        <strain evidence="2 3">TISTR 2452</strain>
    </source>
</reference>
<protein>
    <submittedName>
        <fullName evidence="2">GNAT family N-acetyltransferase</fullName>
    </submittedName>
</protein>
<name>A0ABV5KKM5_9BACL</name>
<dbReference type="CDD" id="cd04301">
    <property type="entry name" value="NAT_SF"/>
    <property type="match status" value="1"/>
</dbReference>
<dbReference type="SUPFAM" id="SSF55729">
    <property type="entry name" value="Acyl-CoA N-acyltransferases (Nat)"/>
    <property type="match status" value="1"/>
</dbReference>
<comment type="caution">
    <text evidence="2">The sequence shown here is derived from an EMBL/GenBank/DDBJ whole genome shotgun (WGS) entry which is preliminary data.</text>
</comment>
<evidence type="ECO:0000313" key="2">
    <source>
        <dbReference type="EMBL" id="MFB9325714.1"/>
    </source>
</evidence>
<dbReference type="Pfam" id="PF08445">
    <property type="entry name" value="FR47"/>
    <property type="match status" value="1"/>
</dbReference>
<dbReference type="RefSeq" id="WP_377492089.1">
    <property type="nucleotide sequence ID" value="NZ_JBHMDO010000015.1"/>
</dbReference>
<dbReference type="InterPro" id="IPR027365">
    <property type="entry name" value="GNAT_acetyltra_YdfB-like"/>
</dbReference>
<dbReference type="Gene3D" id="3.40.630.30">
    <property type="match status" value="1"/>
</dbReference>
<dbReference type="InterPro" id="IPR000182">
    <property type="entry name" value="GNAT_dom"/>
</dbReference>
<dbReference type="EMBL" id="JBHMDO010000015">
    <property type="protein sequence ID" value="MFB9325714.1"/>
    <property type="molecule type" value="Genomic_DNA"/>
</dbReference>
<dbReference type="InterPro" id="IPR013653">
    <property type="entry name" value="GCN5-like_dom"/>
</dbReference>
<evidence type="ECO:0000259" key="1">
    <source>
        <dbReference type="PROSITE" id="PS51186"/>
    </source>
</evidence>
<dbReference type="Proteomes" id="UP001589747">
    <property type="component" value="Unassembled WGS sequence"/>
</dbReference>